<dbReference type="GO" id="GO:0030983">
    <property type="term" value="F:mismatched DNA binding"/>
    <property type="evidence" value="ECO:0007669"/>
    <property type="project" value="InterPro"/>
</dbReference>
<comment type="caution">
    <text evidence="3">The sequence shown here is derived from an EMBL/GenBank/DDBJ whole genome shotgun (WGS) entry which is preliminary data.</text>
</comment>
<organism evidence="3 7">
    <name type="scientific">Rotaria magnacalcarata</name>
    <dbReference type="NCBI Taxonomy" id="392030"/>
    <lineage>
        <taxon>Eukaryota</taxon>
        <taxon>Metazoa</taxon>
        <taxon>Spiralia</taxon>
        <taxon>Gnathifera</taxon>
        <taxon>Rotifera</taxon>
        <taxon>Eurotatoria</taxon>
        <taxon>Bdelloidea</taxon>
        <taxon>Philodinida</taxon>
        <taxon>Philodinidae</taxon>
        <taxon>Rotaria</taxon>
    </lineage>
</organism>
<dbReference type="PANTHER" id="PTHR11361:SF148">
    <property type="entry name" value="DNA MISMATCH REPAIR PROTEIN MSH6"/>
    <property type="match status" value="1"/>
</dbReference>
<dbReference type="GO" id="GO:0140664">
    <property type="term" value="F:ATP-dependent DNA damage sensor activity"/>
    <property type="evidence" value="ECO:0007669"/>
    <property type="project" value="InterPro"/>
</dbReference>
<evidence type="ECO:0000259" key="2">
    <source>
        <dbReference type="Pfam" id="PF05192"/>
    </source>
</evidence>
<dbReference type="EMBL" id="CAJOBI010166556">
    <property type="protein sequence ID" value="CAF4872065.1"/>
    <property type="molecule type" value="Genomic_DNA"/>
</dbReference>
<accession>A0A8S2Y4F0</accession>
<gene>
    <name evidence="3" type="ORF">GIL414_LOCUS36383</name>
    <name evidence="5" type="ORF">GIL414_LOCUS49727</name>
    <name evidence="4" type="ORF">SMN809_LOCUS47379</name>
    <name evidence="6" type="ORF">SMN809_LOCUS50390</name>
</gene>
<dbReference type="InterPro" id="IPR045076">
    <property type="entry name" value="MutS"/>
</dbReference>
<proteinExistence type="inferred from homology"/>
<feature type="non-terminal residue" evidence="3">
    <location>
        <position position="65"/>
    </location>
</feature>
<dbReference type="InterPro" id="IPR036187">
    <property type="entry name" value="DNA_mismatch_repair_MutS_sf"/>
</dbReference>
<dbReference type="PANTHER" id="PTHR11361">
    <property type="entry name" value="DNA MISMATCH REPAIR PROTEIN MUTS FAMILY MEMBER"/>
    <property type="match status" value="1"/>
</dbReference>
<evidence type="ECO:0000313" key="4">
    <source>
        <dbReference type="EMBL" id="CAF4805828.1"/>
    </source>
</evidence>
<dbReference type="GO" id="GO:0005524">
    <property type="term" value="F:ATP binding"/>
    <property type="evidence" value="ECO:0007669"/>
    <property type="project" value="InterPro"/>
</dbReference>
<sequence length="65" mass="7353">VLDATTLYNLEILSNSRGGKENSLLYTCDRCSTHFGKRLLSRWLSAPLCNVNEINERLNAIDALR</sequence>
<evidence type="ECO:0000313" key="7">
    <source>
        <dbReference type="Proteomes" id="UP000681720"/>
    </source>
</evidence>
<dbReference type="AlphaFoldDB" id="A0A8S2Y4F0"/>
<protein>
    <recommendedName>
        <fullName evidence="2">DNA mismatch repair protein MutS core domain-containing protein</fullName>
    </recommendedName>
</protein>
<evidence type="ECO:0000313" key="5">
    <source>
        <dbReference type="EMBL" id="CAF4857683.1"/>
    </source>
</evidence>
<reference evidence="3" key="1">
    <citation type="submission" date="2021-02" db="EMBL/GenBank/DDBJ databases">
        <authorList>
            <person name="Nowell W R."/>
        </authorList>
    </citation>
    <scope>NUCLEOTIDE SEQUENCE</scope>
</reference>
<dbReference type="Proteomes" id="UP000681720">
    <property type="component" value="Unassembled WGS sequence"/>
</dbReference>
<dbReference type="InterPro" id="IPR007696">
    <property type="entry name" value="DNA_mismatch_repair_MutS_core"/>
</dbReference>
<dbReference type="EMBL" id="CAJOBJ010090411">
    <property type="protein sequence ID" value="CAF4540108.1"/>
    <property type="molecule type" value="Genomic_DNA"/>
</dbReference>
<feature type="domain" description="DNA mismatch repair protein MutS core" evidence="2">
    <location>
        <begin position="5"/>
        <end position="63"/>
    </location>
</feature>
<comment type="similarity">
    <text evidence="1">Belongs to the DNA mismatch repair MutS family.</text>
</comment>
<dbReference type="EMBL" id="CAJOBJ010164128">
    <property type="protein sequence ID" value="CAF4857683.1"/>
    <property type="molecule type" value="Genomic_DNA"/>
</dbReference>
<feature type="non-terminal residue" evidence="3">
    <location>
        <position position="1"/>
    </location>
</feature>
<dbReference type="EMBL" id="CAJOBI010149726">
    <property type="protein sequence ID" value="CAF4805828.1"/>
    <property type="molecule type" value="Genomic_DNA"/>
</dbReference>
<dbReference type="Gene3D" id="1.10.1420.10">
    <property type="match status" value="1"/>
</dbReference>
<evidence type="ECO:0000256" key="1">
    <source>
        <dbReference type="ARBA" id="ARBA00006271"/>
    </source>
</evidence>
<dbReference type="SUPFAM" id="SSF48334">
    <property type="entry name" value="DNA repair protein MutS, domain III"/>
    <property type="match status" value="1"/>
</dbReference>
<dbReference type="Proteomes" id="UP000676336">
    <property type="component" value="Unassembled WGS sequence"/>
</dbReference>
<dbReference type="GO" id="GO:0006298">
    <property type="term" value="P:mismatch repair"/>
    <property type="evidence" value="ECO:0007669"/>
    <property type="project" value="InterPro"/>
</dbReference>
<dbReference type="Pfam" id="PF05192">
    <property type="entry name" value="MutS_III"/>
    <property type="match status" value="1"/>
</dbReference>
<evidence type="ECO:0000313" key="3">
    <source>
        <dbReference type="EMBL" id="CAF4540108.1"/>
    </source>
</evidence>
<evidence type="ECO:0000313" key="6">
    <source>
        <dbReference type="EMBL" id="CAF4872065.1"/>
    </source>
</evidence>
<name>A0A8S2Y4F0_9BILA</name>
<dbReference type="GO" id="GO:0032301">
    <property type="term" value="C:MutSalpha complex"/>
    <property type="evidence" value="ECO:0007669"/>
    <property type="project" value="TreeGrafter"/>
</dbReference>